<gene>
    <name evidence="2" type="ORF">GRI34_00255</name>
</gene>
<feature type="region of interest" description="Disordered" evidence="1">
    <location>
        <begin position="940"/>
        <end position="971"/>
    </location>
</feature>
<proteinExistence type="predicted"/>
<reference evidence="2 3" key="1">
    <citation type="submission" date="2019-12" db="EMBL/GenBank/DDBJ databases">
        <title>Genomic-based taxomic classification of the family Erythrobacteraceae.</title>
        <authorList>
            <person name="Xu L."/>
        </authorList>
    </citation>
    <scope>NUCLEOTIDE SEQUENCE [LARGE SCALE GENOMIC DNA]</scope>
    <source>
        <strain evidence="2 3">JCM 12189</strain>
    </source>
</reference>
<dbReference type="Proteomes" id="UP000432727">
    <property type="component" value="Unassembled WGS sequence"/>
</dbReference>
<dbReference type="OrthoDB" id="9804785at2"/>
<dbReference type="InterPro" id="IPR027417">
    <property type="entry name" value="P-loop_NTPase"/>
</dbReference>
<comment type="caution">
    <text evidence="2">The sequence shown here is derived from an EMBL/GenBank/DDBJ whole genome shotgun (WGS) entry which is preliminary data.</text>
</comment>
<evidence type="ECO:0000313" key="2">
    <source>
        <dbReference type="EMBL" id="MXO94847.1"/>
    </source>
</evidence>
<evidence type="ECO:0000313" key="3">
    <source>
        <dbReference type="Proteomes" id="UP000432727"/>
    </source>
</evidence>
<sequence>MKEIRGVLAEVILGVIGEAALGYAASKGFNLLKSGEAKKEIAEIGSASIEAGIQTVPALADDLRSVSFVKVVFVPFLEAIISDPSNLPDSDGLAKRFVQMFVDRFAKDETADEALRRVFQTERDDLVAAFATIIRELRSQFNKSTHWREVGHYVATEATLSHVTAIRTMMERQEKGKEASAINLHDAMRDAKTGSDELREWPRDISGHEILRPELERLKRHILAEPSGTSILIGEAGSGKSALMSKLTDELEGGGHVVFGIKADTLPVSIQTVDDIGRALGMSGPLAAEIAAVAQSSSVTVIVDQLDAVSDVMDRSSDRMKVLLRMVRHIRDQRLRVHVVVSSRPFEAAHDARFQQLKAEEFNLALPSTESVLVLLADLGIECAGISEELKETLRRPFALKLFVQLVQRGVDPSSVEAGDLLDRWLATANLGPDQTRKAVLELMQNLASEMLATETLWRPADVYEANSKEALARGEACGLIVRSGQKIGFSHQSWLDDFQAKSFRSGGDLADYAWRNQDSLFVRATVLRSLQRLRATDEGAYIRAVSALLGDGRTRRHLRHLVTDVVSTVGDPTQQEAAWIETLIRTDPILANRGLGKIVEHWSKWRPHLSKCLPQLMQQEDFHWRAVQGLAAEAREDPDNMVSLVRSHWSDPSKDQLVFRIAEQSGVITDDVETLIRTILSRTAIDPYSVSHLVSTLRTDGRLGEACRVVAIWVGTIEADEHTGPQLHDVEKLAEAAPAEFAEALLPWLIEQAEKQVDPYCDGIKRYSKSKSLPWDWQVEGEHGSIIVALQEAMSAVAKTEPELASRLITRLASVEIDQLQDMIAQTYVAGGASLAEEALGYILADERRFYIGDAHVTVEPGMSSIEAGLSSQELVEMIGKHLSGEPVMALRDRIEGWSLYEAGHGKEDTADLRRMRLRWSDENRMELLERLPQKNLPPRRRRQVAEMRERKRQPIPRKRGGSMGTFVGSPMSETAMEKAADDDIFRMLDEIHDESERSHRRPISRDGGVVELSRAFAEFGKKNPERAIRIAARFVPGKHEHAAGYLLDELSKDGIYPPRKLLGMIHDLSSAGFSSRTWKTHASWALSRLADPLKGLPDDTVAMLESWLENDPDAIVDQTERRLARDAENERRNKREKTAPSPLLFHAYGGMRIVPQENYTPLSAIFHGLIGREEQAYDAWLDVLERHAVKPEDPHLWTFLLADKGKWLFWADRSRVRALLSRLASLDFRIFQSADLVGVLWSTRAMFPNDLVLKICEEWLGQEDEIFQQAAAEFAEAVILVEPDSEMANALAAILDDDVSSQITGRLFSAAAAWRENDPSLRMRAHEFLMGHVSRADGDQAHAISSTVDMRETLAPDDFTRELIAAIADNSSVLAASLTGKFADGLQSLLLYPGFDEPVMDVTERIANLIVGQHGGRHRGFIDRDFVQLAIALQRNDGPLRARAMDVYEKLLDAGAYGAEEAAKAALGR</sequence>
<dbReference type="SUPFAM" id="SSF52540">
    <property type="entry name" value="P-loop containing nucleoside triphosphate hydrolases"/>
    <property type="match status" value="1"/>
</dbReference>
<evidence type="ECO:0000256" key="1">
    <source>
        <dbReference type="SAM" id="MobiDB-lite"/>
    </source>
</evidence>
<organism evidence="2 3">
    <name type="scientific">Qipengyuania aquimaris</name>
    <dbReference type="NCBI Taxonomy" id="255984"/>
    <lineage>
        <taxon>Bacteria</taxon>
        <taxon>Pseudomonadati</taxon>
        <taxon>Pseudomonadota</taxon>
        <taxon>Alphaproteobacteria</taxon>
        <taxon>Sphingomonadales</taxon>
        <taxon>Erythrobacteraceae</taxon>
        <taxon>Qipengyuania</taxon>
    </lineage>
</organism>
<keyword evidence="3" id="KW-1185">Reference proteome</keyword>
<accession>A0A6I4TI71</accession>
<name>A0A6I4TI71_9SPHN</name>
<protein>
    <submittedName>
        <fullName evidence="2">Uncharacterized protein</fullName>
    </submittedName>
</protein>
<dbReference type="RefSeq" id="WP_160594226.1">
    <property type="nucleotide sequence ID" value="NZ_WTYI01000001.1"/>
</dbReference>
<dbReference type="Gene3D" id="3.40.50.300">
    <property type="entry name" value="P-loop containing nucleotide triphosphate hydrolases"/>
    <property type="match status" value="1"/>
</dbReference>
<feature type="compositionally biased region" description="Basic residues" evidence="1">
    <location>
        <begin position="952"/>
        <end position="962"/>
    </location>
</feature>
<dbReference type="EMBL" id="WTYI01000001">
    <property type="protein sequence ID" value="MXO94847.1"/>
    <property type="molecule type" value="Genomic_DNA"/>
</dbReference>